<comment type="similarity">
    <text evidence="1">Belongs to the Gfo/Idh/MocA family.</text>
</comment>
<dbReference type="InterPro" id="IPR000683">
    <property type="entry name" value="Gfo/Idh/MocA-like_OxRdtase_N"/>
</dbReference>
<dbReference type="AlphaFoldDB" id="A0A5C8Z3W9"/>
<organism evidence="5 6">
    <name type="scientific">Quadrisphaera setariae</name>
    <dbReference type="NCBI Taxonomy" id="2593304"/>
    <lineage>
        <taxon>Bacteria</taxon>
        <taxon>Bacillati</taxon>
        <taxon>Actinomycetota</taxon>
        <taxon>Actinomycetes</taxon>
        <taxon>Kineosporiales</taxon>
        <taxon>Kineosporiaceae</taxon>
        <taxon>Quadrisphaera</taxon>
    </lineage>
</organism>
<dbReference type="InterPro" id="IPR055170">
    <property type="entry name" value="GFO_IDH_MocA-like_dom"/>
</dbReference>
<comment type="caution">
    <text evidence="5">The sequence shown here is derived from an EMBL/GenBank/DDBJ whole genome shotgun (WGS) entry which is preliminary data.</text>
</comment>
<dbReference type="SUPFAM" id="SSF55347">
    <property type="entry name" value="Glyceraldehyde-3-phosphate dehydrogenase-like, C-terminal domain"/>
    <property type="match status" value="1"/>
</dbReference>
<keyword evidence="6" id="KW-1185">Reference proteome</keyword>
<evidence type="ECO:0000313" key="5">
    <source>
        <dbReference type="EMBL" id="TXR51630.1"/>
    </source>
</evidence>
<dbReference type="Proteomes" id="UP000321234">
    <property type="component" value="Unassembled WGS sequence"/>
</dbReference>
<protein>
    <submittedName>
        <fullName evidence="5">Gfo/Idh/MocA family oxidoreductase</fullName>
    </submittedName>
</protein>
<dbReference type="Gene3D" id="3.30.360.10">
    <property type="entry name" value="Dihydrodipicolinate Reductase, domain 2"/>
    <property type="match status" value="1"/>
</dbReference>
<dbReference type="SUPFAM" id="SSF51735">
    <property type="entry name" value="NAD(P)-binding Rossmann-fold domains"/>
    <property type="match status" value="1"/>
</dbReference>
<dbReference type="InterPro" id="IPR050984">
    <property type="entry name" value="Gfo/Idh/MocA_domain"/>
</dbReference>
<gene>
    <name evidence="5" type="ORF">FMM08_22055</name>
</gene>
<feature type="domain" description="Gfo/Idh/MocA-like oxidoreductase N-terminal" evidence="3">
    <location>
        <begin position="2"/>
        <end position="112"/>
    </location>
</feature>
<dbReference type="EMBL" id="VKAC01000020">
    <property type="protein sequence ID" value="TXR51630.1"/>
    <property type="molecule type" value="Genomic_DNA"/>
</dbReference>
<dbReference type="OrthoDB" id="9815825at2"/>
<evidence type="ECO:0000259" key="3">
    <source>
        <dbReference type="Pfam" id="PF01408"/>
    </source>
</evidence>
<dbReference type="Gene3D" id="3.40.50.720">
    <property type="entry name" value="NAD(P)-binding Rossmann-like Domain"/>
    <property type="match status" value="1"/>
</dbReference>
<dbReference type="GO" id="GO:0016491">
    <property type="term" value="F:oxidoreductase activity"/>
    <property type="evidence" value="ECO:0007669"/>
    <property type="project" value="UniProtKB-KW"/>
</dbReference>
<dbReference type="GO" id="GO:0000166">
    <property type="term" value="F:nucleotide binding"/>
    <property type="evidence" value="ECO:0007669"/>
    <property type="project" value="InterPro"/>
</dbReference>
<name>A0A5C8Z3W9_9ACTN</name>
<evidence type="ECO:0000259" key="4">
    <source>
        <dbReference type="Pfam" id="PF22725"/>
    </source>
</evidence>
<accession>A0A5C8Z3W9</accession>
<dbReference type="Pfam" id="PF22725">
    <property type="entry name" value="GFO_IDH_MocA_C3"/>
    <property type="match status" value="1"/>
</dbReference>
<evidence type="ECO:0000256" key="1">
    <source>
        <dbReference type="ARBA" id="ARBA00010928"/>
    </source>
</evidence>
<sequence length="321" mass="33036">MGTGWIVERFVGALRAGTRQDVSALGSRSGDRARDAAQRLGVERAHGSWADLVADPGVDVVYVATGHADHLAGALAAIEAGKPVLVEKPLALDAAQGQRVADAARAAGVFCAEAFWSAYLPRWDVVRQLLDDGVLGRVSAVDADLGEHFDPHHRVFDPAQHGGPLLDLATYPLALATWVLGEVTAASAVGVPHPSGVLGQVGAVLQHTGREGGGPALSAVHTTLLGDTPTTAHVVGDRATLRLPGPFYASGDVVVVPAGGSGARPDPVVRREPETGHAGLFWQAAEVARCVAAGLTETPLRPLAQSLATLRALDAVAAATR</sequence>
<evidence type="ECO:0000256" key="2">
    <source>
        <dbReference type="ARBA" id="ARBA00023002"/>
    </source>
</evidence>
<reference evidence="5 6" key="1">
    <citation type="submission" date="2019-07" db="EMBL/GenBank/DDBJ databases">
        <title>Quadrisphaera sp. strain DD2A genome sequencing and assembly.</title>
        <authorList>
            <person name="Kim I."/>
        </authorList>
    </citation>
    <scope>NUCLEOTIDE SEQUENCE [LARGE SCALE GENOMIC DNA]</scope>
    <source>
        <strain evidence="5 6">DD2A</strain>
    </source>
</reference>
<dbReference type="PANTHER" id="PTHR22604">
    <property type="entry name" value="OXIDOREDUCTASES"/>
    <property type="match status" value="1"/>
</dbReference>
<dbReference type="InterPro" id="IPR036291">
    <property type="entry name" value="NAD(P)-bd_dom_sf"/>
</dbReference>
<keyword evidence="2" id="KW-0560">Oxidoreductase</keyword>
<feature type="domain" description="GFO/IDH/MocA-like oxidoreductase" evidence="4">
    <location>
        <begin position="126"/>
        <end position="241"/>
    </location>
</feature>
<evidence type="ECO:0000313" key="6">
    <source>
        <dbReference type="Proteomes" id="UP000321234"/>
    </source>
</evidence>
<proteinExistence type="inferred from homology"/>
<dbReference type="PANTHER" id="PTHR22604:SF105">
    <property type="entry name" value="TRANS-1,2-DIHYDROBENZENE-1,2-DIOL DEHYDROGENASE"/>
    <property type="match status" value="1"/>
</dbReference>
<dbReference type="Pfam" id="PF01408">
    <property type="entry name" value="GFO_IDH_MocA"/>
    <property type="match status" value="1"/>
</dbReference>